<dbReference type="InterPro" id="IPR007518">
    <property type="entry name" value="MINDY"/>
</dbReference>
<protein>
    <recommendedName>
        <fullName evidence="2">Ubiquitin carboxyl-terminal hydrolase</fullName>
        <ecNumber evidence="2">3.4.19.12</ecNumber>
    </recommendedName>
</protein>
<sequence>MIAITNVLLLRQKISLPEDHEMVSSDLIIQTLSDKLFSQSIANFDEETRANYEENLFSAVSIFPKLLTGLDINVRFTGVADFEYTTALTVFDLFRIPIFHGWVVDPQNADLVKVLNNQTYNQVVEMIIDYKTSTDSERVQKGLLAEEFLQSTASQLTLCGLCELNDRLREGELAVFFRNNHFNTIYKKKGSIYVLLTDVGFVNEPNFVWETLNNIDGDSQFVNAEFKVVIQSSSSLSPTGTSTGSIPFTPSAPVYPTQMDLAQRLALEQADLELAKQLQEEERAAFLKQSAAAAKTLPDVSPVSNVPTPLAQTSPQKSPQTQLPQPQQAAVATATGSQNVPNSPTSSTSSPSSSWQEASDLELARQLQAEEDAAYYAEQKQKKVHQQPNSPRSPQLQQSSQQRTPRQSSPVSHPSPGNRGDEGRYNQDHRSNRHQRDPSPSWKCTIF</sequence>
<dbReference type="Pfam" id="PF04424">
    <property type="entry name" value="MINDY_DUB"/>
    <property type="match status" value="1"/>
</dbReference>
<evidence type="ECO:0000259" key="4">
    <source>
        <dbReference type="Pfam" id="PF04424"/>
    </source>
</evidence>
<dbReference type="GO" id="GO:0071944">
    <property type="term" value="C:cell periphery"/>
    <property type="evidence" value="ECO:0007669"/>
    <property type="project" value="TreeGrafter"/>
</dbReference>
<accession>A0A564Z744</accession>
<dbReference type="EC" id="3.4.19.12" evidence="2"/>
<feature type="compositionally biased region" description="Low complexity" evidence="3">
    <location>
        <begin position="311"/>
        <end position="335"/>
    </location>
</feature>
<dbReference type="GO" id="GO:0006508">
    <property type="term" value="P:proteolysis"/>
    <property type="evidence" value="ECO:0007669"/>
    <property type="project" value="UniProtKB-KW"/>
</dbReference>
<evidence type="ECO:0000256" key="3">
    <source>
        <dbReference type="SAM" id="MobiDB-lite"/>
    </source>
</evidence>
<evidence type="ECO:0000313" key="5">
    <source>
        <dbReference type="EMBL" id="VUZ55242.1"/>
    </source>
</evidence>
<evidence type="ECO:0000313" key="6">
    <source>
        <dbReference type="Proteomes" id="UP000321570"/>
    </source>
</evidence>
<feature type="compositionally biased region" description="Low complexity" evidence="3">
    <location>
        <begin position="343"/>
        <end position="354"/>
    </location>
</feature>
<organism evidence="5 6">
    <name type="scientific">Hymenolepis diminuta</name>
    <name type="common">Rat tapeworm</name>
    <dbReference type="NCBI Taxonomy" id="6216"/>
    <lineage>
        <taxon>Eukaryota</taxon>
        <taxon>Metazoa</taxon>
        <taxon>Spiralia</taxon>
        <taxon>Lophotrochozoa</taxon>
        <taxon>Platyhelminthes</taxon>
        <taxon>Cestoda</taxon>
        <taxon>Eucestoda</taxon>
        <taxon>Cyclophyllidea</taxon>
        <taxon>Hymenolepididae</taxon>
        <taxon>Hymenolepis</taxon>
    </lineage>
</organism>
<dbReference type="EMBL" id="CABIJS010000689">
    <property type="protein sequence ID" value="VUZ55242.1"/>
    <property type="molecule type" value="Genomic_DNA"/>
</dbReference>
<dbReference type="GO" id="GO:1990380">
    <property type="term" value="F:K48-linked deubiquitinase activity"/>
    <property type="evidence" value="ECO:0007669"/>
    <property type="project" value="UniProtKB-UniRule"/>
</dbReference>
<comment type="similarity">
    <text evidence="1 2">Belongs to the MINDY deubiquitinase family. FAM63 subfamily.</text>
</comment>
<dbReference type="InterPro" id="IPR033979">
    <property type="entry name" value="MINDY_domain"/>
</dbReference>
<keyword evidence="2" id="KW-0788">Thiol protease</keyword>
<proteinExistence type="inferred from homology"/>
<name>A0A564Z744_HYMDI</name>
<feature type="compositionally biased region" description="Low complexity" evidence="3">
    <location>
        <begin position="386"/>
        <end position="412"/>
    </location>
</feature>
<keyword evidence="2" id="KW-0378">Hydrolase</keyword>
<dbReference type="PANTHER" id="PTHR18063">
    <property type="entry name" value="NF-E2 INDUCIBLE PROTEIN"/>
    <property type="match status" value="1"/>
</dbReference>
<feature type="region of interest" description="Disordered" evidence="3">
    <location>
        <begin position="298"/>
        <end position="447"/>
    </location>
</feature>
<dbReference type="PANTHER" id="PTHR18063:SF6">
    <property type="entry name" value="UBIQUITIN CARBOXYL-TERMINAL HYDROLASE"/>
    <property type="match status" value="1"/>
</dbReference>
<feature type="domain" description="MINDY deubiquitinase" evidence="4">
    <location>
        <begin position="1"/>
        <end position="226"/>
    </location>
</feature>
<comment type="catalytic activity">
    <reaction evidence="2">
        <text>Thiol-dependent hydrolysis of ester, thioester, amide, peptide and isopeptide bonds formed by the C-terminal Gly of ubiquitin (a 76-residue protein attached to proteins as an intracellular targeting signal).</text>
        <dbReference type="EC" id="3.4.19.12"/>
    </reaction>
</comment>
<dbReference type="GO" id="GO:0016807">
    <property type="term" value="F:cysteine-type carboxypeptidase activity"/>
    <property type="evidence" value="ECO:0007669"/>
    <property type="project" value="TreeGrafter"/>
</dbReference>
<dbReference type="GO" id="GO:0005829">
    <property type="term" value="C:cytosol"/>
    <property type="evidence" value="ECO:0007669"/>
    <property type="project" value="TreeGrafter"/>
</dbReference>
<dbReference type="AlphaFoldDB" id="A0A564Z744"/>
<dbReference type="GO" id="GO:0140934">
    <property type="term" value="F:histone deubiquitinase activity"/>
    <property type="evidence" value="ECO:0007669"/>
    <property type="project" value="UniProtKB-UniRule"/>
</dbReference>
<keyword evidence="2" id="KW-0645">Protease</keyword>
<keyword evidence="6" id="KW-1185">Reference proteome</keyword>
<gene>
    <name evidence="5" type="ORF">WMSIL1_LOCUS13116</name>
</gene>
<dbReference type="GO" id="GO:0004843">
    <property type="term" value="F:cysteine-type deubiquitinase activity"/>
    <property type="evidence" value="ECO:0007669"/>
    <property type="project" value="UniProtKB-UniRule"/>
</dbReference>
<keyword evidence="2" id="KW-0833">Ubl conjugation pathway</keyword>
<evidence type="ECO:0000256" key="1">
    <source>
        <dbReference type="ARBA" id="ARBA00006616"/>
    </source>
</evidence>
<dbReference type="GO" id="GO:0036435">
    <property type="term" value="F:K48-linked polyubiquitin modification-dependent protein binding"/>
    <property type="evidence" value="ECO:0007669"/>
    <property type="project" value="UniProtKB-UniRule"/>
</dbReference>
<dbReference type="GO" id="GO:0071108">
    <property type="term" value="P:protein K48-linked deubiquitination"/>
    <property type="evidence" value="ECO:0007669"/>
    <property type="project" value="TreeGrafter"/>
</dbReference>
<feature type="compositionally biased region" description="Basic and acidic residues" evidence="3">
    <location>
        <begin position="419"/>
        <end position="437"/>
    </location>
</feature>
<dbReference type="Proteomes" id="UP000321570">
    <property type="component" value="Unassembled WGS sequence"/>
</dbReference>
<evidence type="ECO:0000256" key="2">
    <source>
        <dbReference type="RuleBase" id="RU367139"/>
    </source>
</evidence>
<reference evidence="5 6" key="1">
    <citation type="submission" date="2019-07" db="EMBL/GenBank/DDBJ databases">
        <authorList>
            <person name="Jastrzebski P J."/>
            <person name="Paukszto L."/>
            <person name="Jastrzebski P J."/>
        </authorList>
    </citation>
    <scope>NUCLEOTIDE SEQUENCE [LARGE SCALE GENOMIC DNA]</scope>
    <source>
        <strain evidence="5 6">WMS-il1</strain>
    </source>
</reference>
<comment type="function">
    <text evidence="2">Hydrolase that can specifically remove 'Lys-48'-linked conjugated ubiquitin from proteins. Has exodeubiquitinase activity and has a preference for long polyubiquitin chains. May play a regulatory role at the level of protein turnover.</text>
</comment>